<evidence type="ECO:0000256" key="1">
    <source>
        <dbReference type="ARBA" id="ARBA00008270"/>
    </source>
</evidence>
<gene>
    <name evidence="3" type="ORF">HMN09_00888000</name>
</gene>
<evidence type="ECO:0000256" key="2">
    <source>
        <dbReference type="ARBA" id="ARBA00023235"/>
    </source>
</evidence>
<dbReference type="Proteomes" id="UP000613580">
    <property type="component" value="Unassembled WGS sequence"/>
</dbReference>
<keyword evidence="4" id="KW-1185">Reference proteome</keyword>
<proteinExistence type="inferred from homology"/>
<dbReference type="InterPro" id="IPR003719">
    <property type="entry name" value="Phenazine_PhzF-like"/>
</dbReference>
<dbReference type="SUPFAM" id="SSF54506">
    <property type="entry name" value="Diaminopimelate epimerase-like"/>
    <property type="match status" value="1"/>
</dbReference>
<evidence type="ECO:0000313" key="3">
    <source>
        <dbReference type="EMBL" id="KAF7302536.1"/>
    </source>
</evidence>
<dbReference type="PANTHER" id="PTHR13774">
    <property type="entry name" value="PHENAZINE BIOSYNTHESIS PROTEIN"/>
    <property type="match status" value="1"/>
</dbReference>
<sequence length="216" mass="23207">MSPRRAVPFSISSAFTNSPFGGNPAAVVFFDSEADAKLDVDTLGKIAVNFQQPMTAFVYTSTKSEASAVAESSDSNTATFEIRWITPTATEVSICGHATLVAASAIFARGLVGAQITTLEFRGRMNGSIIRASKRPNGRFEISLPRSSTFSEKIPTGNAWLPMLRQFESPEIVFVGHGGPGFENYLLIELDLKGNKTLGEYEVDAEAFVSSPRQAG</sequence>
<organism evidence="3 4">
    <name type="scientific">Mycena chlorophos</name>
    <name type="common">Agaric fungus</name>
    <name type="synonym">Agaricus chlorophos</name>
    <dbReference type="NCBI Taxonomy" id="658473"/>
    <lineage>
        <taxon>Eukaryota</taxon>
        <taxon>Fungi</taxon>
        <taxon>Dikarya</taxon>
        <taxon>Basidiomycota</taxon>
        <taxon>Agaricomycotina</taxon>
        <taxon>Agaricomycetes</taxon>
        <taxon>Agaricomycetidae</taxon>
        <taxon>Agaricales</taxon>
        <taxon>Marasmiineae</taxon>
        <taxon>Mycenaceae</taxon>
        <taxon>Mycena</taxon>
    </lineage>
</organism>
<accession>A0A8H6W4G8</accession>
<comment type="caution">
    <text evidence="3">The sequence shown here is derived from an EMBL/GenBank/DDBJ whole genome shotgun (WGS) entry which is preliminary data.</text>
</comment>
<comment type="similarity">
    <text evidence="1">Belongs to the PhzF family.</text>
</comment>
<dbReference type="GO" id="GO:0016853">
    <property type="term" value="F:isomerase activity"/>
    <property type="evidence" value="ECO:0007669"/>
    <property type="project" value="UniProtKB-KW"/>
</dbReference>
<name>A0A8H6W4G8_MYCCL</name>
<dbReference type="OrthoDB" id="75169at2759"/>
<reference evidence="3" key="1">
    <citation type="submission" date="2020-05" db="EMBL/GenBank/DDBJ databases">
        <title>Mycena genomes resolve the evolution of fungal bioluminescence.</title>
        <authorList>
            <person name="Tsai I.J."/>
        </authorList>
    </citation>
    <scope>NUCLEOTIDE SEQUENCE</scope>
    <source>
        <strain evidence="3">110903Hualien_Pintung</strain>
    </source>
</reference>
<evidence type="ECO:0008006" key="5">
    <source>
        <dbReference type="Google" id="ProtNLM"/>
    </source>
</evidence>
<dbReference type="EMBL" id="JACAZE010000012">
    <property type="protein sequence ID" value="KAF7302536.1"/>
    <property type="molecule type" value="Genomic_DNA"/>
</dbReference>
<protein>
    <recommendedName>
        <fullName evidence="5">Diaminopimelate epimerase-like protein</fullName>
    </recommendedName>
</protein>
<keyword evidence="2" id="KW-0413">Isomerase</keyword>
<dbReference type="GO" id="GO:0005737">
    <property type="term" value="C:cytoplasm"/>
    <property type="evidence" value="ECO:0007669"/>
    <property type="project" value="TreeGrafter"/>
</dbReference>
<dbReference type="Pfam" id="PF02567">
    <property type="entry name" value="PhzC-PhzF"/>
    <property type="match status" value="1"/>
</dbReference>
<dbReference type="Gene3D" id="3.10.310.10">
    <property type="entry name" value="Diaminopimelate Epimerase, Chain A, domain 1"/>
    <property type="match status" value="1"/>
</dbReference>
<dbReference type="AlphaFoldDB" id="A0A8H6W4G8"/>
<dbReference type="PANTHER" id="PTHR13774:SF17">
    <property type="entry name" value="PHENAZINE BIOSYNTHESIS-LIKE DOMAIN-CONTAINING PROTEIN"/>
    <property type="match status" value="1"/>
</dbReference>
<evidence type="ECO:0000313" key="4">
    <source>
        <dbReference type="Proteomes" id="UP000613580"/>
    </source>
</evidence>